<name>A0A0N4ZRM7_PARTI</name>
<comment type="subcellular location">
    <subcellularLocation>
        <location evidence="5">Nucleus</location>
    </subcellularLocation>
</comment>
<dbReference type="InterPro" id="IPR036407">
    <property type="entry name" value="DM_DNA-bd_sf"/>
</dbReference>
<dbReference type="SMART" id="SM00301">
    <property type="entry name" value="DM"/>
    <property type="match status" value="2"/>
</dbReference>
<dbReference type="Gene3D" id="4.10.1040.10">
    <property type="entry name" value="DM DNA-binding domain"/>
    <property type="match status" value="2"/>
</dbReference>
<dbReference type="WBParaSite" id="PTRK_0001116100.1">
    <property type="protein sequence ID" value="PTRK_0001116100.1"/>
    <property type="gene ID" value="PTRK_0001116100"/>
</dbReference>
<evidence type="ECO:0000256" key="4">
    <source>
        <dbReference type="ARBA" id="ARBA00023242"/>
    </source>
</evidence>
<feature type="compositionally biased region" description="Polar residues" evidence="6">
    <location>
        <begin position="174"/>
        <end position="184"/>
    </location>
</feature>
<organism evidence="8 9">
    <name type="scientific">Parastrongyloides trichosuri</name>
    <name type="common">Possum-specific nematode worm</name>
    <dbReference type="NCBI Taxonomy" id="131310"/>
    <lineage>
        <taxon>Eukaryota</taxon>
        <taxon>Metazoa</taxon>
        <taxon>Ecdysozoa</taxon>
        <taxon>Nematoda</taxon>
        <taxon>Chromadorea</taxon>
        <taxon>Rhabditida</taxon>
        <taxon>Tylenchina</taxon>
        <taxon>Panagrolaimomorpha</taxon>
        <taxon>Strongyloidoidea</taxon>
        <taxon>Strongyloididae</taxon>
        <taxon>Parastrongyloides</taxon>
    </lineage>
</organism>
<dbReference type="PANTHER" id="PTHR12322:SF110">
    <property type="entry name" value="DOUBLESEX- AND MAB-3-RELATED TRANSCRIPTION FACTOR DMD-10"/>
    <property type="match status" value="1"/>
</dbReference>
<evidence type="ECO:0000259" key="7">
    <source>
        <dbReference type="PROSITE" id="PS50809"/>
    </source>
</evidence>
<feature type="DNA-binding region" description="DM" evidence="5">
    <location>
        <begin position="107"/>
        <end position="154"/>
    </location>
</feature>
<evidence type="ECO:0000256" key="1">
    <source>
        <dbReference type="ARBA" id="ARBA00022723"/>
    </source>
</evidence>
<feature type="region of interest" description="Disordered" evidence="6">
    <location>
        <begin position="66"/>
        <end position="98"/>
    </location>
</feature>
<evidence type="ECO:0000256" key="6">
    <source>
        <dbReference type="SAM" id="MobiDB-lite"/>
    </source>
</evidence>
<dbReference type="SUPFAM" id="SSF82927">
    <property type="entry name" value="Cysteine-rich DNA binding domain, (DM domain)"/>
    <property type="match status" value="2"/>
</dbReference>
<dbReference type="PROSITE" id="PS50809">
    <property type="entry name" value="DM_2"/>
    <property type="match status" value="2"/>
</dbReference>
<accession>A0A0N4ZRM7</accession>
<evidence type="ECO:0000256" key="2">
    <source>
        <dbReference type="ARBA" id="ARBA00022833"/>
    </source>
</evidence>
<dbReference type="STRING" id="131310.A0A0N4ZRM7"/>
<dbReference type="InterPro" id="IPR026607">
    <property type="entry name" value="DMRT"/>
</dbReference>
<sequence>MNIESIVPELFETAKKIYYCQRCLNHGVFYIRKTHKNECDFRFCTCNACSMVDRRRELNYKLNQMAASDNNSTSSEEPITSPTVPSPPYNSSKNNNISPNNERLPHCQRCAQHGVQSRLKGHKKLCPYRNCDCVKCQVVVERQRLMADQIKLRRKQRKEKIRNQKPATNEEFHNNITSSSPLNRGLNSTNMLNNFPLAFLGYNPQEQQDSASSSPSSIFPTMMVSPNFVITNQFPLLSNNMITPVMPQEQTNQEFLQQLQLLSQRFRK</sequence>
<dbReference type="AlphaFoldDB" id="A0A0N4ZRM7"/>
<reference evidence="9" key="1">
    <citation type="submission" date="2017-02" db="UniProtKB">
        <authorList>
            <consortium name="WormBaseParasite"/>
        </authorList>
    </citation>
    <scope>IDENTIFICATION</scope>
</reference>
<feature type="region of interest" description="Disordered" evidence="6">
    <location>
        <begin position="156"/>
        <end position="184"/>
    </location>
</feature>
<feature type="domain" description="DM" evidence="7">
    <location>
        <begin position="107"/>
        <end position="154"/>
    </location>
</feature>
<dbReference type="PANTHER" id="PTHR12322">
    <property type="entry name" value="DOUBLESEX AND MAB-3 RELATED TRANSCRIPTION FACTOR DMRT"/>
    <property type="match status" value="1"/>
</dbReference>
<keyword evidence="3 5" id="KW-0238">DNA-binding</keyword>
<dbReference type="Proteomes" id="UP000038045">
    <property type="component" value="Unplaced"/>
</dbReference>
<evidence type="ECO:0000256" key="5">
    <source>
        <dbReference type="PROSITE-ProRule" id="PRU00070"/>
    </source>
</evidence>
<dbReference type="GO" id="GO:0046872">
    <property type="term" value="F:metal ion binding"/>
    <property type="evidence" value="ECO:0007669"/>
    <property type="project" value="UniProtKB-KW"/>
</dbReference>
<dbReference type="GO" id="GO:0005634">
    <property type="term" value="C:nucleus"/>
    <property type="evidence" value="ECO:0007669"/>
    <property type="project" value="UniProtKB-SubCell"/>
</dbReference>
<evidence type="ECO:0000313" key="9">
    <source>
        <dbReference type="WBParaSite" id="PTRK_0001116100.1"/>
    </source>
</evidence>
<evidence type="ECO:0000313" key="8">
    <source>
        <dbReference type="Proteomes" id="UP000038045"/>
    </source>
</evidence>
<feature type="domain" description="DM" evidence="7">
    <location>
        <begin position="20"/>
        <end position="70"/>
    </location>
</feature>
<keyword evidence="1 5" id="KW-0479">Metal-binding</keyword>
<dbReference type="GO" id="GO:0000981">
    <property type="term" value="F:DNA-binding transcription factor activity, RNA polymerase II-specific"/>
    <property type="evidence" value="ECO:0007669"/>
    <property type="project" value="TreeGrafter"/>
</dbReference>
<dbReference type="PROSITE" id="PS40000">
    <property type="entry name" value="DM_1"/>
    <property type="match status" value="2"/>
</dbReference>
<proteinExistence type="predicted"/>
<evidence type="ECO:0000256" key="3">
    <source>
        <dbReference type="ARBA" id="ARBA00023125"/>
    </source>
</evidence>
<keyword evidence="8" id="KW-1185">Reference proteome</keyword>
<feature type="compositionally biased region" description="Low complexity" evidence="6">
    <location>
        <begin position="72"/>
        <end position="98"/>
    </location>
</feature>
<dbReference type="GO" id="GO:0000978">
    <property type="term" value="F:RNA polymerase II cis-regulatory region sequence-specific DNA binding"/>
    <property type="evidence" value="ECO:0007669"/>
    <property type="project" value="TreeGrafter"/>
</dbReference>
<keyword evidence="2 5" id="KW-0862">Zinc</keyword>
<keyword evidence="4 5" id="KW-0539">Nucleus</keyword>
<protein>
    <submittedName>
        <fullName evidence="9">DM domain-containing protein</fullName>
    </submittedName>
</protein>
<dbReference type="Pfam" id="PF00751">
    <property type="entry name" value="DM"/>
    <property type="match status" value="2"/>
</dbReference>
<dbReference type="InterPro" id="IPR001275">
    <property type="entry name" value="DM_DNA-bd"/>
</dbReference>
<feature type="DNA-binding region" description="DM" evidence="5">
    <location>
        <begin position="20"/>
        <end position="70"/>
    </location>
</feature>
<dbReference type="FunFam" id="4.10.1040.10:FF:000001">
    <property type="entry name" value="doublesex- and mab-3-related transcription factor 1"/>
    <property type="match status" value="1"/>
</dbReference>
<dbReference type="GO" id="GO:0007548">
    <property type="term" value="P:sex differentiation"/>
    <property type="evidence" value="ECO:0007669"/>
    <property type="project" value="TreeGrafter"/>
</dbReference>